<dbReference type="CDD" id="cd04590">
    <property type="entry name" value="CBS_pair_CorC_HlyC_assoc"/>
    <property type="match status" value="1"/>
</dbReference>
<evidence type="ECO:0000259" key="10">
    <source>
        <dbReference type="PROSITE" id="PS51371"/>
    </source>
</evidence>
<dbReference type="Pfam" id="PF00571">
    <property type="entry name" value="CBS"/>
    <property type="match status" value="2"/>
</dbReference>
<dbReference type="GO" id="GO:0005886">
    <property type="term" value="C:plasma membrane"/>
    <property type="evidence" value="ECO:0007669"/>
    <property type="project" value="TreeGrafter"/>
</dbReference>
<dbReference type="Gene3D" id="3.10.580.10">
    <property type="entry name" value="CBS-domain"/>
    <property type="match status" value="1"/>
</dbReference>
<dbReference type="RefSeq" id="WP_066885172.1">
    <property type="nucleotide sequence ID" value="NZ_LODL01000035.1"/>
</dbReference>
<dbReference type="Pfam" id="PF03471">
    <property type="entry name" value="CorC_HlyC"/>
    <property type="match status" value="1"/>
</dbReference>
<dbReference type="Gene3D" id="3.30.465.10">
    <property type="match status" value="1"/>
</dbReference>
<keyword evidence="6" id="KW-0170">Cobalt</keyword>
<dbReference type="FunFam" id="3.10.580.10:FF:000002">
    <property type="entry name" value="Magnesium/cobalt efflux protein CorC"/>
    <property type="match status" value="1"/>
</dbReference>
<evidence type="ECO:0000256" key="5">
    <source>
        <dbReference type="ARBA" id="ARBA00023122"/>
    </source>
</evidence>
<keyword evidence="3" id="KW-0677">Repeat</keyword>
<accession>A0A133XEV0</accession>
<proteinExistence type="inferred from homology"/>
<dbReference type="SMART" id="SM00116">
    <property type="entry name" value="CBS"/>
    <property type="match status" value="2"/>
</dbReference>
<evidence type="ECO:0000256" key="8">
    <source>
        <dbReference type="ARBA" id="ARBA00040729"/>
    </source>
</evidence>
<dbReference type="InterPro" id="IPR016169">
    <property type="entry name" value="FAD-bd_PCMH_sub2"/>
</dbReference>
<protein>
    <recommendedName>
        <fullName evidence="8">Magnesium and cobalt efflux protein CorC</fullName>
    </recommendedName>
</protein>
<comment type="similarity">
    <text evidence="1">Belongs to the UPF0053 family.</text>
</comment>
<evidence type="ECO:0000256" key="6">
    <source>
        <dbReference type="ARBA" id="ARBA00023285"/>
    </source>
</evidence>
<reference evidence="11 12" key="1">
    <citation type="submission" date="2015-12" db="EMBL/GenBank/DDBJ databases">
        <title>Nitrous oxide reduction kinetics distinguish bacteria harboring typical versus atypical NosZ.</title>
        <authorList>
            <person name="Yoon S."/>
            <person name="Nissen S."/>
            <person name="Park D."/>
            <person name="Sanford R.A."/>
            <person name="Loeffler F.E."/>
        </authorList>
    </citation>
    <scope>NUCLEOTIDE SEQUENCE [LARGE SCALE GENOMIC DNA]</scope>
    <source>
        <strain evidence="11 12">ATCC BAA-841</strain>
    </source>
</reference>
<dbReference type="AlphaFoldDB" id="A0A133XEV0"/>
<dbReference type="PANTHER" id="PTHR22777">
    <property type="entry name" value="HEMOLYSIN-RELATED"/>
    <property type="match status" value="1"/>
</dbReference>
<evidence type="ECO:0000313" key="12">
    <source>
        <dbReference type="Proteomes" id="UP000070186"/>
    </source>
</evidence>
<dbReference type="STRING" id="281362.AT959_16125"/>
<keyword evidence="4" id="KW-0460">Magnesium</keyword>
<dbReference type="Pfam" id="PF21917">
    <property type="entry name" value="NMB0537_N"/>
    <property type="match status" value="1"/>
</dbReference>
<evidence type="ECO:0000256" key="9">
    <source>
        <dbReference type="PROSITE-ProRule" id="PRU00703"/>
    </source>
</evidence>
<dbReference type="PROSITE" id="PS51371">
    <property type="entry name" value="CBS"/>
    <property type="match status" value="2"/>
</dbReference>
<keyword evidence="2" id="KW-0813">Transport</keyword>
<dbReference type="InterPro" id="IPR036318">
    <property type="entry name" value="FAD-bd_PCMH-like_sf"/>
</dbReference>
<dbReference type="InterPro" id="IPR044751">
    <property type="entry name" value="Ion_transp-like_CBS"/>
</dbReference>
<gene>
    <name evidence="11" type="ORF">AT959_16125</name>
</gene>
<dbReference type="Proteomes" id="UP000070186">
    <property type="component" value="Unassembled WGS sequence"/>
</dbReference>
<evidence type="ECO:0000256" key="1">
    <source>
        <dbReference type="ARBA" id="ARBA00006337"/>
    </source>
</evidence>
<evidence type="ECO:0000256" key="7">
    <source>
        <dbReference type="ARBA" id="ARBA00037273"/>
    </source>
</evidence>
<evidence type="ECO:0000256" key="2">
    <source>
        <dbReference type="ARBA" id="ARBA00022448"/>
    </source>
</evidence>
<dbReference type="InterPro" id="IPR054115">
    <property type="entry name" value="CorC_N"/>
</dbReference>
<feature type="domain" description="CBS" evidence="10">
    <location>
        <begin position="126"/>
        <end position="183"/>
    </location>
</feature>
<feature type="domain" description="CBS" evidence="10">
    <location>
        <begin position="63"/>
        <end position="123"/>
    </location>
</feature>
<dbReference type="PANTHER" id="PTHR22777:SF27">
    <property type="entry name" value="MAGNESIUM AND COBALT EFFLUX PROTEIN CORC"/>
    <property type="match status" value="1"/>
</dbReference>
<dbReference type="InterPro" id="IPR000644">
    <property type="entry name" value="CBS_dom"/>
</dbReference>
<evidence type="ECO:0000313" key="11">
    <source>
        <dbReference type="EMBL" id="KXB29475.1"/>
    </source>
</evidence>
<name>A0A133XEV0_9RHOO</name>
<evidence type="ECO:0000256" key="3">
    <source>
        <dbReference type="ARBA" id="ARBA00022737"/>
    </source>
</evidence>
<keyword evidence="5 9" id="KW-0129">CBS domain</keyword>
<dbReference type="EMBL" id="LODL01000035">
    <property type="protein sequence ID" value="KXB29475.1"/>
    <property type="molecule type" value="Genomic_DNA"/>
</dbReference>
<dbReference type="SUPFAM" id="SSF56176">
    <property type="entry name" value="FAD-binding/transporter-associated domain-like"/>
    <property type="match status" value="1"/>
</dbReference>
<dbReference type="SUPFAM" id="SSF54631">
    <property type="entry name" value="CBS-domain pair"/>
    <property type="match status" value="1"/>
</dbReference>
<evidence type="ECO:0000256" key="4">
    <source>
        <dbReference type="ARBA" id="ARBA00022842"/>
    </source>
</evidence>
<keyword evidence="12" id="KW-1185">Reference proteome</keyword>
<comment type="function">
    <text evidence="7">Plays a role in the transport of magnesium and cobalt ions.</text>
</comment>
<dbReference type="InterPro" id="IPR046342">
    <property type="entry name" value="CBS_dom_sf"/>
</dbReference>
<sequence length="283" mass="32073">MDSDSKPSFIERLTSLLLREPEDREQLLEILHAAYERNLMDADALTIIEGALAASDTRVTDVMIPRAQMDVIDVDDPMSEIVPVVIEAAHSRFPVVDGDRDKVLGILLAKDLLRIHTEESFDLRDWLRPAVFIPESKRLNVLLREFRVSRNHMAIVVNEYGGVAGLVTIEDVLEQIVGDIEDEYDFDEAHDNIRLDASGRYRVKARTEIEDFNEAFTTKFSDEEFDTVGGLVLRHLGRVPKRNEIVDIEGVRFQVLRADSRRLYTLLVTPPPKSEAGAEDFTG</sequence>
<dbReference type="GO" id="GO:0050660">
    <property type="term" value="F:flavin adenine dinucleotide binding"/>
    <property type="evidence" value="ECO:0007669"/>
    <property type="project" value="InterPro"/>
</dbReference>
<comment type="caution">
    <text evidence="11">The sequence shown here is derived from an EMBL/GenBank/DDBJ whole genome shotgun (WGS) entry which is preliminary data.</text>
</comment>
<dbReference type="InterPro" id="IPR005170">
    <property type="entry name" value="Transptr-assoc_dom"/>
</dbReference>
<organism evidence="11 12">
    <name type="scientific">Dechloromonas denitrificans</name>
    <dbReference type="NCBI Taxonomy" id="281362"/>
    <lineage>
        <taxon>Bacteria</taxon>
        <taxon>Pseudomonadati</taxon>
        <taxon>Pseudomonadota</taxon>
        <taxon>Betaproteobacteria</taxon>
        <taxon>Rhodocyclales</taxon>
        <taxon>Azonexaceae</taxon>
        <taxon>Dechloromonas</taxon>
    </lineage>
</organism>
<dbReference type="SMART" id="SM01091">
    <property type="entry name" value="CorC_HlyC"/>
    <property type="match status" value="1"/>
</dbReference>